<protein>
    <recommendedName>
        <fullName evidence="3">PH domain-containing protein</fullName>
    </recommendedName>
</protein>
<dbReference type="Proteomes" id="UP001066276">
    <property type="component" value="Chromosome 4_1"/>
</dbReference>
<dbReference type="Pfam" id="PF26086">
    <property type="entry name" value="Niban2"/>
    <property type="match status" value="1"/>
</dbReference>
<dbReference type="SUPFAM" id="SSF50729">
    <property type="entry name" value="PH domain-like"/>
    <property type="match status" value="1"/>
</dbReference>
<comment type="caution">
    <text evidence="4">The sequence shown here is derived from an EMBL/GenBank/DDBJ whole genome shotgun (WGS) entry which is preliminary data.</text>
</comment>
<evidence type="ECO:0000256" key="1">
    <source>
        <dbReference type="ARBA" id="ARBA00010251"/>
    </source>
</evidence>
<feature type="region of interest" description="Disordered" evidence="2">
    <location>
        <begin position="759"/>
        <end position="786"/>
    </location>
</feature>
<dbReference type="InterPro" id="IPR059060">
    <property type="entry name" value="Niban_1/2/3_dom"/>
</dbReference>
<reference evidence="4" key="1">
    <citation type="journal article" date="2022" name="bioRxiv">
        <title>Sequencing and chromosome-scale assembly of the giantPleurodeles waltlgenome.</title>
        <authorList>
            <person name="Brown T."/>
            <person name="Elewa A."/>
            <person name="Iarovenko S."/>
            <person name="Subramanian E."/>
            <person name="Araus A.J."/>
            <person name="Petzold A."/>
            <person name="Susuki M."/>
            <person name="Suzuki K.-i.T."/>
            <person name="Hayashi T."/>
            <person name="Toyoda A."/>
            <person name="Oliveira C."/>
            <person name="Osipova E."/>
            <person name="Leigh N.D."/>
            <person name="Simon A."/>
            <person name="Yun M.H."/>
        </authorList>
    </citation>
    <scope>NUCLEOTIDE SEQUENCE</scope>
    <source>
        <strain evidence="4">20211129_DDA</strain>
        <tissue evidence="4">Liver</tissue>
    </source>
</reference>
<evidence type="ECO:0000259" key="3">
    <source>
        <dbReference type="SMART" id="SM00233"/>
    </source>
</evidence>
<comment type="similarity">
    <text evidence="1">Belongs to the Niban family.</text>
</comment>
<name>A0AAV7TA72_PLEWA</name>
<accession>A0AAV7TA72</accession>
<dbReference type="Pfam" id="PF26089">
    <property type="entry name" value="PH_Niban2"/>
    <property type="match status" value="1"/>
</dbReference>
<feature type="region of interest" description="Disordered" evidence="2">
    <location>
        <begin position="648"/>
        <end position="673"/>
    </location>
</feature>
<evidence type="ECO:0000256" key="2">
    <source>
        <dbReference type="SAM" id="MobiDB-lite"/>
    </source>
</evidence>
<dbReference type="SMART" id="SM00233">
    <property type="entry name" value="PH"/>
    <property type="match status" value="1"/>
</dbReference>
<evidence type="ECO:0000313" key="5">
    <source>
        <dbReference type="Proteomes" id="UP001066276"/>
    </source>
</evidence>
<proteinExistence type="inferred from homology"/>
<dbReference type="PANTHER" id="PTHR14392:SF4">
    <property type="entry name" value="PROTEIN NIBAN 3"/>
    <property type="match status" value="1"/>
</dbReference>
<sequence length="824" mass="93115">MGGGHSQQPDVEQRRYLRGRTEAVVKTFIPYYHRQVAVAILRRLWSEGEPQGRHSQQLMQCQVWRSPEARFHQGSLLYFKEKTRKWKERCLAVRGDYTLEWEEEKPVQAKCGLSKACSSLSGYKLATSLQEYARLVGAFCQSRTVGSSADWLPSLPTAFPLFLYHPFCRHYYFCCSSAESQHAWKCALQEGIRHHNTVLQRGNSPHVEAFLESVRFFRQEKGRYGSWDQLLGTEPEILSNLVMEDLLPVLESSAAPTRRGTELRQQTAWFQFLQEVYSLIFTQVSEELKVFKEEKENLHRTLEKKIRPDLDQLWALKDQISDKLEGAVGSAVRACLSESVHSHLEPVMDALVSPVTSGLEAVRSVFDSRIIEVMANTESSSPIALQKEVYTLSDMPWDSVLLQRCFERVLPLQEGLSALGERFDLLTVDWLLLRAQNLMQQFLQNAVYTFQQLLGPHLTASADIIKRMQTLGKVKGRVLKKFDSDSSRARRRFARDTLVDIFLPFLLKRLEPECKRELPKYDCYVFADYSAILHVENIYEDIVRGVLLEAVDEALKDPSRQQKHHLGSESLASILESAENLLGLDQALRDGRGGRETPERVTAPGSTSSPTDDEENLPRQSALQEYVDSRLLDDTGISRISYHSLQESTHPRPYQYIRGNTKSPENSQQGKREAGGCHFENGTGVLIESAFVHTLKDGISPSAQLLQLGQSNGTSPRVLSDVETQGSQCHTLFPTQNGGIVHANGNVIYGNLLAYKSHDRTIPDGMDSQSDKRDMDPEAGQQNLALGDSKSSLLLEDLSIELEKTISQINQDLLEIDQTDNIKA</sequence>
<evidence type="ECO:0000313" key="4">
    <source>
        <dbReference type="EMBL" id="KAJ1172757.1"/>
    </source>
</evidence>
<feature type="compositionally biased region" description="Polar residues" evidence="2">
    <location>
        <begin position="658"/>
        <end position="669"/>
    </location>
</feature>
<dbReference type="InterPro" id="IPR026088">
    <property type="entry name" value="Niban-like"/>
</dbReference>
<dbReference type="PANTHER" id="PTHR14392">
    <property type="entry name" value="NIBAN FAMILY MEMBER"/>
    <property type="match status" value="1"/>
</dbReference>
<keyword evidence="5" id="KW-1185">Reference proteome</keyword>
<organism evidence="4 5">
    <name type="scientific">Pleurodeles waltl</name>
    <name type="common">Iberian ribbed newt</name>
    <dbReference type="NCBI Taxonomy" id="8319"/>
    <lineage>
        <taxon>Eukaryota</taxon>
        <taxon>Metazoa</taxon>
        <taxon>Chordata</taxon>
        <taxon>Craniata</taxon>
        <taxon>Vertebrata</taxon>
        <taxon>Euteleostomi</taxon>
        <taxon>Amphibia</taxon>
        <taxon>Batrachia</taxon>
        <taxon>Caudata</taxon>
        <taxon>Salamandroidea</taxon>
        <taxon>Salamandridae</taxon>
        <taxon>Pleurodelinae</taxon>
        <taxon>Pleurodeles</taxon>
    </lineage>
</organism>
<dbReference type="InterPro" id="IPR001849">
    <property type="entry name" value="PH_domain"/>
</dbReference>
<feature type="domain" description="PH" evidence="3">
    <location>
        <begin position="70"/>
        <end position="195"/>
    </location>
</feature>
<gene>
    <name evidence="4" type="ORF">NDU88_004599</name>
</gene>
<dbReference type="AlphaFoldDB" id="A0AAV7TA72"/>
<feature type="region of interest" description="Disordered" evidence="2">
    <location>
        <begin position="589"/>
        <end position="619"/>
    </location>
</feature>
<feature type="compositionally biased region" description="Basic and acidic residues" evidence="2">
    <location>
        <begin position="589"/>
        <end position="599"/>
    </location>
</feature>
<dbReference type="CDD" id="cd23949">
    <property type="entry name" value="Niban-like"/>
    <property type="match status" value="1"/>
</dbReference>
<dbReference type="EMBL" id="JANPWB010000007">
    <property type="protein sequence ID" value="KAJ1172757.1"/>
    <property type="molecule type" value="Genomic_DNA"/>
</dbReference>